<dbReference type="PROSITE" id="PS00455">
    <property type="entry name" value="AMP_BINDING"/>
    <property type="match status" value="1"/>
</dbReference>
<reference evidence="4" key="1">
    <citation type="journal article" date="2017" name="Appl. Environ. Microbiol.">
        <title>Genomic analysis of Calderihabitans maritimus KKC1, a thermophilic hydrogenogenic carboxydotrophic bacterium isolated from marine sediment.</title>
        <authorList>
            <person name="Omae K."/>
            <person name="Yoneda Y."/>
            <person name="Fukuyama Y."/>
            <person name="Yoshida T."/>
            <person name="Sako Y."/>
        </authorList>
    </citation>
    <scope>NUCLEOTIDE SEQUENCE [LARGE SCALE GENOMIC DNA]</scope>
    <source>
        <strain evidence="4">KKC1</strain>
    </source>
</reference>
<dbReference type="InterPro" id="IPR000873">
    <property type="entry name" value="AMP-dep_synth/lig_dom"/>
</dbReference>
<protein>
    <submittedName>
        <fullName evidence="3">Acetyl-CoA synthetase (AMP-forming)/AMP-acid ligases II</fullName>
    </submittedName>
</protein>
<dbReference type="Pfam" id="PF00501">
    <property type="entry name" value="AMP-binding"/>
    <property type="match status" value="1"/>
</dbReference>
<dbReference type="NCBIfam" id="NF004837">
    <property type="entry name" value="PRK06187.1"/>
    <property type="match status" value="1"/>
</dbReference>
<sequence length="486" mass="53416">MKIHDLAALHAEATERTALEYQNTRISYAELNKAVNAYASYFISQGIQPGDRVALALPNCPEFIFAYLGITKAGGVAVPLNLMLTPEEIVYIVKDAAPRILLTQPDMANKLSALVSNSPTQAVPLDEKTKSQILSQPLTSFPEVDDDQVCTFLYTSGTTGHPKGVMLSHRNFVSNVKSLKDFSKLGPEENFLAVLPMFHSFGWTVCVLTPLYLGAKITILDAFRPKEVLDTLANKDITIFCGVPSMFAVLQKMSPRNTFPKLWLVISGGAALPGEVQRGFEEKFGVSIVEGYGLTEASPVVCLNPIYGKRKAGSIGVSIPDVEAKVIDETGRELPPGEVGELVVRGPNVMKGYYRREADTRETLKDGWLHTGDLARRDEDGYFFIAGRKKELIITAGFNVYPREVEELLLSYPGVAEAAVIGVPHPVKGETVKAVIVPEEGHTLERQEIIKYLKERLAQYKIPEIIEFTDSLPKGPGGKILKRLLQ</sequence>
<name>A0A1Z5HNU7_9FIRM</name>
<dbReference type="AlphaFoldDB" id="A0A1Z5HNU7"/>
<dbReference type="Gene3D" id="3.40.50.12780">
    <property type="entry name" value="N-terminal domain of ligase-like"/>
    <property type="match status" value="1"/>
</dbReference>
<dbReference type="SUPFAM" id="SSF56801">
    <property type="entry name" value="Acetyl-CoA synthetase-like"/>
    <property type="match status" value="1"/>
</dbReference>
<dbReference type="RefSeq" id="WP_088552761.1">
    <property type="nucleotide sequence ID" value="NZ_BDGJ01000008.1"/>
</dbReference>
<proteinExistence type="predicted"/>
<dbReference type="InterPro" id="IPR025110">
    <property type="entry name" value="AMP-bd_C"/>
</dbReference>
<dbReference type="Proteomes" id="UP000197032">
    <property type="component" value="Unassembled WGS sequence"/>
</dbReference>
<dbReference type="Gene3D" id="3.30.300.30">
    <property type="match status" value="1"/>
</dbReference>
<dbReference type="GO" id="GO:0016878">
    <property type="term" value="F:acid-thiol ligase activity"/>
    <property type="evidence" value="ECO:0007669"/>
    <property type="project" value="UniProtKB-ARBA"/>
</dbReference>
<dbReference type="PANTHER" id="PTHR43767">
    <property type="entry name" value="LONG-CHAIN-FATTY-ACID--COA LIGASE"/>
    <property type="match status" value="1"/>
</dbReference>
<dbReference type="InterPro" id="IPR045851">
    <property type="entry name" value="AMP-bd_C_sf"/>
</dbReference>
<comment type="caution">
    <text evidence="3">The sequence shown here is derived from an EMBL/GenBank/DDBJ whole genome shotgun (WGS) entry which is preliminary data.</text>
</comment>
<gene>
    <name evidence="3" type="ORF">KKC1_03460</name>
</gene>
<dbReference type="Pfam" id="PF13193">
    <property type="entry name" value="AMP-binding_C"/>
    <property type="match status" value="1"/>
</dbReference>
<organism evidence="3 4">
    <name type="scientific">Calderihabitans maritimus</name>
    <dbReference type="NCBI Taxonomy" id="1246530"/>
    <lineage>
        <taxon>Bacteria</taxon>
        <taxon>Bacillati</taxon>
        <taxon>Bacillota</taxon>
        <taxon>Clostridia</taxon>
        <taxon>Neomoorellales</taxon>
        <taxon>Calderihabitantaceae</taxon>
        <taxon>Calderihabitans</taxon>
    </lineage>
</organism>
<dbReference type="InterPro" id="IPR050237">
    <property type="entry name" value="ATP-dep_AMP-bd_enzyme"/>
</dbReference>
<feature type="domain" description="AMP-binding enzyme C-terminal" evidence="2">
    <location>
        <begin position="404"/>
        <end position="479"/>
    </location>
</feature>
<dbReference type="EMBL" id="BDGJ01000008">
    <property type="protein sequence ID" value="GAW91184.1"/>
    <property type="molecule type" value="Genomic_DNA"/>
</dbReference>
<keyword evidence="3" id="KW-0436">Ligase</keyword>
<dbReference type="InterPro" id="IPR020845">
    <property type="entry name" value="AMP-binding_CS"/>
</dbReference>
<feature type="domain" description="AMP-dependent synthetase/ligase" evidence="1">
    <location>
        <begin position="13"/>
        <end position="354"/>
    </location>
</feature>
<accession>A0A1Z5HNU7</accession>
<evidence type="ECO:0000313" key="3">
    <source>
        <dbReference type="EMBL" id="GAW91184.1"/>
    </source>
</evidence>
<evidence type="ECO:0000313" key="4">
    <source>
        <dbReference type="Proteomes" id="UP000197032"/>
    </source>
</evidence>
<evidence type="ECO:0000259" key="1">
    <source>
        <dbReference type="Pfam" id="PF00501"/>
    </source>
</evidence>
<dbReference type="CDD" id="cd05936">
    <property type="entry name" value="FC-FACS_FadD_like"/>
    <property type="match status" value="1"/>
</dbReference>
<keyword evidence="4" id="KW-1185">Reference proteome</keyword>
<dbReference type="InterPro" id="IPR042099">
    <property type="entry name" value="ANL_N_sf"/>
</dbReference>
<evidence type="ECO:0000259" key="2">
    <source>
        <dbReference type="Pfam" id="PF13193"/>
    </source>
</evidence>
<dbReference type="PANTHER" id="PTHR43767:SF1">
    <property type="entry name" value="NONRIBOSOMAL PEPTIDE SYNTHASE PES1 (EUROFUNG)-RELATED"/>
    <property type="match status" value="1"/>
</dbReference>
<dbReference type="OrthoDB" id="9778383at2"/>